<dbReference type="STRING" id="139825.A0A401GJ18"/>
<dbReference type="Gene3D" id="3.40.50.1110">
    <property type="entry name" value="SGNH hydrolase"/>
    <property type="match status" value="1"/>
</dbReference>
<dbReference type="GO" id="GO:0016788">
    <property type="term" value="F:hydrolase activity, acting on ester bonds"/>
    <property type="evidence" value="ECO:0007669"/>
    <property type="project" value="InterPro"/>
</dbReference>
<organism evidence="2 3">
    <name type="scientific">Sparassis crispa</name>
    <dbReference type="NCBI Taxonomy" id="139825"/>
    <lineage>
        <taxon>Eukaryota</taxon>
        <taxon>Fungi</taxon>
        <taxon>Dikarya</taxon>
        <taxon>Basidiomycota</taxon>
        <taxon>Agaricomycotina</taxon>
        <taxon>Agaricomycetes</taxon>
        <taxon>Polyporales</taxon>
        <taxon>Sparassidaceae</taxon>
        <taxon>Sparassis</taxon>
    </lineage>
</organism>
<dbReference type="PANTHER" id="PTHR45648:SF22">
    <property type="entry name" value="GDSL LIPASE_ACYLHYDROLASE FAMILY PROTEIN (AFU_ORTHOLOGUE AFUA_4G14700)"/>
    <property type="match status" value="1"/>
</dbReference>
<dbReference type="SUPFAM" id="SSF52266">
    <property type="entry name" value="SGNH hydrolase"/>
    <property type="match status" value="1"/>
</dbReference>
<evidence type="ECO:0000256" key="1">
    <source>
        <dbReference type="ARBA" id="ARBA00022801"/>
    </source>
</evidence>
<dbReference type="Proteomes" id="UP000287166">
    <property type="component" value="Unassembled WGS sequence"/>
</dbReference>
<dbReference type="InParanoid" id="A0A401GJ18"/>
<evidence type="ECO:0000313" key="3">
    <source>
        <dbReference type="Proteomes" id="UP000287166"/>
    </source>
</evidence>
<name>A0A401GJ18_9APHY</name>
<dbReference type="InterPro" id="IPR001087">
    <property type="entry name" value="GDSL"/>
</dbReference>
<sequence>MSSTVIRPSWQGFANLQYLVIFGDSYSDVGYNALLSNHPTVEDPLGVDFPGYGFVEPGAANWVGHLITNYANHKPLLVYDYAVGGDDVSGVRKQVQVRFLPRVGEKPDWAPWLGSNTLFITWIGINDCGYADDRTVSASIKQLFNEQEDLYKVGARNFLFIDVPPIHRTPIGLTLARTEQRSSDIYELWNTELREAIIHFSTAHSDVTTLLFSSWATFMRVLDDPMSHGFEVEDVVRNAGRIWVDHLHPTSRMHDWIARDLAEFLSAQPAYLENVD</sequence>
<dbReference type="EMBL" id="BFAD01000004">
    <property type="protein sequence ID" value="GBE82159.1"/>
    <property type="molecule type" value="Genomic_DNA"/>
</dbReference>
<dbReference type="GeneID" id="38779076"/>
<dbReference type="AlphaFoldDB" id="A0A401GJ18"/>
<dbReference type="Pfam" id="PF00657">
    <property type="entry name" value="Lipase_GDSL"/>
    <property type="match status" value="1"/>
</dbReference>
<dbReference type="RefSeq" id="XP_027613072.1">
    <property type="nucleotide sequence ID" value="XM_027757271.1"/>
</dbReference>
<proteinExistence type="predicted"/>
<dbReference type="OrthoDB" id="1600564at2759"/>
<accession>A0A401GJ18</accession>
<keyword evidence="1" id="KW-0378">Hydrolase</keyword>
<evidence type="ECO:0000313" key="2">
    <source>
        <dbReference type="EMBL" id="GBE82159.1"/>
    </source>
</evidence>
<comment type="caution">
    <text evidence="2">The sequence shown here is derived from an EMBL/GenBank/DDBJ whole genome shotgun (WGS) entry which is preliminary data.</text>
</comment>
<reference evidence="2 3" key="1">
    <citation type="journal article" date="2018" name="Sci. Rep.">
        <title>Genome sequence of the cauliflower mushroom Sparassis crispa (Hanabiratake) and its association with beneficial usage.</title>
        <authorList>
            <person name="Kiyama R."/>
            <person name="Furutani Y."/>
            <person name="Kawaguchi K."/>
            <person name="Nakanishi T."/>
        </authorList>
    </citation>
    <scope>NUCLEOTIDE SEQUENCE [LARGE SCALE GENOMIC DNA]</scope>
</reference>
<dbReference type="PANTHER" id="PTHR45648">
    <property type="entry name" value="GDSL LIPASE/ACYLHYDROLASE FAMILY PROTEIN (AFU_ORTHOLOGUE AFUA_4G14700)"/>
    <property type="match status" value="1"/>
</dbReference>
<keyword evidence="3" id="KW-1185">Reference proteome</keyword>
<dbReference type="InterPro" id="IPR036514">
    <property type="entry name" value="SGNH_hydro_sf"/>
</dbReference>
<protein>
    <submittedName>
        <fullName evidence="2">Thermolabile hemolysin</fullName>
    </submittedName>
</protein>
<gene>
    <name evidence="2" type="ORF">SCP_0405390</name>
</gene>
<dbReference type="InterPro" id="IPR051058">
    <property type="entry name" value="GDSL_Est/Lipase"/>
</dbReference>